<sequence>MKDAHRLTSPYSEDIIKLIELHFQQLGQSIGGKLAISLGKEKIDGGEISMEYILLRFKEPKRLIFNNEPLTPFLTIASEMMNNNRYHHLIVEGVKLITTQNQFVVIAALLAAYEVFNISYPLSTKFTLQTMTGIVFKTRDFNLSLGAQRFLDTVGLKHVHHV</sequence>
<evidence type="ECO:0000313" key="3">
    <source>
        <dbReference type="Proteomes" id="UP000677228"/>
    </source>
</evidence>
<gene>
    <name evidence="1" type="ORF">OVA965_LOCUS16508</name>
    <name evidence="2" type="ORF">TMI583_LOCUS16514</name>
</gene>
<dbReference type="EMBL" id="CAJOBA010007691">
    <property type="protein sequence ID" value="CAF3809536.1"/>
    <property type="molecule type" value="Genomic_DNA"/>
</dbReference>
<dbReference type="EMBL" id="CAJNOK010007682">
    <property type="protein sequence ID" value="CAF1041515.1"/>
    <property type="molecule type" value="Genomic_DNA"/>
</dbReference>
<reference evidence="1" key="1">
    <citation type="submission" date="2021-02" db="EMBL/GenBank/DDBJ databases">
        <authorList>
            <person name="Nowell W R."/>
        </authorList>
    </citation>
    <scope>NUCLEOTIDE SEQUENCE</scope>
</reference>
<name>A0A8S2DSW5_9BILA</name>
<dbReference type="Proteomes" id="UP000682733">
    <property type="component" value="Unassembled WGS sequence"/>
</dbReference>
<protein>
    <submittedName>
        <fullName evidence="1">Uncharacterized protein</fullName>
    </submittedName>
</protein>
<organism evidence="1 3">
    <name type="scientific">Didymodactylos carnosus</name>
    <dbReference type="NCBI Taxonomy" id="1234261"/>
    <lineage>
        <taxon>Eukaryota</taxon>
        <taxon>Metazoa</taxon>
        <taxon>Spiralia</taxon>
        <taxon>Gnathifera</taxon>
        <taxon>Rotifera</taxon>
        <taxon>Eurotatoria</taxon>
        <taxon>Bdelloidea</taxon>
        <taxon>Philodinida</taxon>
        <taxon>Philodinidae</taxon>
        <taxon>Didymodactylos</taxon>
    </lineage>
</organism>
<evidence type="ECO:0000313" key="1">
    <source>
        <dbReference type="EMBL" id="CAF1041515.1"/>
    </source>
</evidence>
<dbReference type="AlphaFoldDB" id="A0A8S2DSW5"/>
<accession>A0A8S2DSW5</accession>
<comment type="caution">
    <text evidence="1">The sequence shown here is derived from an EMBL/GenBank/DDBJ whole genome shotgun (WGS) entry which is preliminary data.</text>
</comment>
<evidence type="ECO:0000313" key="2">
    <source>
        <dbReference type="EMBL" id="CAF3809536.1"/>
    </source>
</evidence>
<proteinExistence type="predicted"/>
<dbReference type="Proteomes" id="UP000677228">
    <property type="component" value="Unassembled WGS sequence"/>
</dbReference>